<dbReference type="Proteomes" id="UP000660885">
    <property type="component" value="Unassembled WGS sequence"/>
</dbReference>
<dbReference type="Pfam" id="PF01627">
    <property type="entry name" value="Hpt"/>
    <property type="match status" value="1"/>
</dbReference>
<dbReference type="EMBL" id="JAETWB010000007">
    <property type="protein sequence ID" value="MBL6079513.1"/>
    <property type="molecule type" value="Genomic_DNA"/>
</dbReference>
<keyword evidence="2" id="KW-0597">Phosphoprotein</keyword>
<protein>
    <submittedName>
        <fullName evidence="4">Hpt domain-containing protein</fullName>
    </submittedName>
</protein>
<feature type="modified residue" description="Phosphohistidine" evidence="2">
    <location>
        <position position="56"/>
    </location>
</feature>
<evidence type="ECO:0000256" key="1">
    <source>
        <dbReference type="ARBA" id="ARBA00023012"/>
    </source>
</evidence>
<dbReference type="SMART" id="SM00073">
    <property type="entry name" value="HPT"/>
    <property type="match status" value="1"/>
</dbReference>
<reference evidence="4 5" key="1">
    <citation type="submission" date="2021-01" db="EMBL/GenBank/DDBJ databases">
        <title>Belnapia mucosa sp. nov. and Belnapia arida sp. nov., isolated from the Tabernas Desert (Almeria, Spain).</title>
        <authorList>
            <person name="Molina-Menor E."/>
            <person name="Vidal-Verdu A."/>
            <person name="Calonge A."/>
            <person name="Satari L."/>
            <person name="Pereto J."/>
            <person name="Porcar M."/>
        </authorList>
    </citation>
    <scope>NUCLEOTIDE SEQUENCE [LARGE SCALE GENOMIC DNA]</scope>
    <source>
        <strain evidence="4 5">T18</strain>
    </source>
</reference>
<comment type="caution">
    <text evidence="4">The sequence shown here is derived from an EMBL/GenBank/DDBJ whole genome shotgun (WGS) entry which is preliminary data.</text>
</comment>
<keyword evidence="5" id="KW-1185">Reference proteome</keyword>
<accession>A0ABS1U4B7</accession>
<dbReference type="PROSITE" id="PS50894">
    <property type="entry name" value="HPT"/>
    <property type="match status" value="1"/>
</dbReference>
<dbReference type="SUPFAM" id="SSF47226">
    <property type="entry name" value="Histidine-containing phosphotransfer domain, HPT domain"/>
    <property type="match status" value="1"/>
</dbReference>
<evidence type="ECO:0000256" key="2">
    <source>
        <dbReference type="PROSITE-ProRule" id="PRU00110"/>
    </source>
</evidence>
<gene>
    <name evidence="4" type="ORF">JMJ56_15950</name>
</gene>
<proteinExistence type="predicted"/>
<keyword evidence="1" id="KW-0902">Two-component regulatory system</keyword>
<sequence length="114" mass="12070">MSAIDPHIAEQLAQDLPPADFRRIIETFEDDLGRLAQQLEAAAIAGNWDGYQRAAHSLAGAAAAVGAITLEQAARVAMDPRSPHPPAVVVPVIRDRAQAALQELSALVARSDGR</sequence>
<organism evidence="4 5">
    <name type="scientific">Belnapia arida</name>
    <dbReference type="NCBI Taxonomy" id="2804533"/>
    <lineage>
        <taxon>Bacteria</taxon>
        <taxon>Pseudomonadati</taxon>
        <taxon>Pseudomonadota</taxon>
        <taxon>Alphaproteobacteria</taxon>
        <taxon>Acetobacterales</taxon>
        <taxon>Roseomonadaceae</taxon>
        <taxon>Belnapia</taxon>
    </lineage>
</organism>
<evidence type="ECO:0000313" key="4">
    <source>
        <dbReference type="EMBL" id="MBL6079513.1"/>
    </source>
</evidence>
<dbReference type="RefSeq" id="WP_202832764.1">
    <property type="nucleotide sequence ID" value="NZ_JAETWB010000007.1"/>
</dbReference>
<dbReference type="Gene3D" id="1.20.120.160">
    <property type="entry name" value="HPT domain"/>
    <property type="match status" value="1"/>
</dbReference>
<evidence type="ECO:0000313" key="5">
    <source>
        <dbReference type="Proteomes" id="UP000660885"/>
    </source>
</evidence>
<feature type="domain" description="HPt" evidence="3">
    <location>
        <begin position="17"/>
        <end position="107"/>
    </location>
</feature>
<dbReference type="InterPro" id="IPR036641">
    <property type="entry name" value="HPT_dom_sf"/>
</dbReference>
<evidence type="ECO:0000259" key="3">
    <source>
        <dbReference type="PROSITE" id="PS50894"/>
    </source>
</evidence>
<name>A0ABS1U4B7_9PROT</name>
<dbReference type="InterPro" id="IPR008207">
    <property type="entry name" value="Sig_transdc_His_kin_Hpt_dom"/>
</dbReference>